<dbReference type="KEGG" id="zal:AZF00_09180"/>
<keyword evidence="4 13" id="KW-0645">Protease</keyword>
<proteinExistence type="inferred from homology"/>
<dbReference type="RefSeq" id="WP_008250189.1">
    <property type="nucleotide sequence ID" value="NZ_CP014544.1"/>
</dbReference>
<evidence type="ECO:0000256" key="1">
    <source>
        <dbReference type="ARBA" id="ARBA00004236"/>
    </source>
</evidence>
<dbReference type="EMBL" id="CP014544">
    <property type="protein sequence ID" value="AMO68462.1"/>
    <property type="molecule type" value="Genomic_DNA"/>
</dbReference>
<dbReference type="CDD" id="cd07023">
    <property type="entry name" value="S49_Sppa_N_C"/>
    <property type="match status" value="1"/>
</dbReference>
<dbReference type="Gene3D" id="3.90.226.10">
    <property type="entry name" value="2-enoyl-CoA Hydratase, Chain A, domain 1"/>
    <property type="match status" value="1"/>
</dbReference>
<dbReference type="GO" id="GO:0006508">
    <property type="term" value="P:proteolysis"/>
    <property type="evidence" value="ECO:0007669"/>
    <property type="project" value="UniProtKB-KW"/>
</dbReference>
<evidence type="ECO:0000256" key="8">
    <source>
        <dbReference type="ARBA" id="ARBA00022989"/>
    </source>
</evidence>
<evidence type="ECO:0000256" key="5">
    <source>
        <dbReference type="ARBA" id="ARBA00022692"/>
    </source>
</evidence>
<keyword evidence="5 10" id="KW-0812">Transmembrane</keyword>
<dbReference type="InterPro" id="IPR002142">
    <property type="entry name" value="Peptidase_S49"/>
</dbReference>
<dbReference type="InterPro" id="IPR013703">
    <property type="entry name" value="Peptidase_S49_N_proteobac"/>
</dbReference>
<dbReference type="SUPFAM" id="SSF52096">
    <property type="entry name" value="ClpP/crotonase"/>
    <property type="match status" value="1"/>
</dbReference>
<evidence type="ECO:0000256" key="10">
    <source>
        <dbReference type="SAM" id="Phobius"/>
    </source>
</evidence>
<keyword evidence="3" id="KW-1003">Cell membrane</keyword>
<sequence length="342" mass="38476">MEFLLEYGLFLAKSITVVVAFVVIVSAIAVASQRNKKEGTDGHIEVTTLNHRYEDWEDLLKFEILDEDSFKKERKAKKKQLKADAKKNADQHRKRLYVLDFDGDVSASDVEFLRHEISAILTVARPEDEILLRLESPGGMVHSYGLAASQLQRIRAHGIPLTIAIDRVAASGGYMMACIGNRIMSAPFAVIGSIGVVAQLPNFNRLLKKHDVDIELHTAGAHKRTLTMVGENTEEGRKKFIEELEETHILFKEFVSENRPQLEIENIATGEVWYGSKALEVKLVDEIRTSDDYLLSQRADSDIYAVSYRQKRSLSERLGFAAEGAINRTLSSLLAKLSQNRF</sequence>
<keyword evidence="7" id="KW-0720">Serine protease</keyword>
<dbReference type="Pfam" id="PF08496">
    <property type="entry name" value="Peptidase_S49_N"/>
    <property type="match status" value="1"/>
</dbReference>
<dbReference type="AlphaFoldDB" id="A0A127M5F4"/>
<accession>A0A127M5F4</accession>
<evidence type="ECO:0000256" key="9">
    <source>
        <dbReference type="ARBA" id="ARBA00023136"/>
    </source>
</evidence>
<feature type="domain" description="Peptidase S49 N-terminal proteobacteria" evidence="12">
    <location>
        <begin position="2"/>
        <end position="151"/>
    </location>
</feature>
<dbReference type="InterPro" id="IPR029045">
    <property type="entry name" value="ClpP/crotonase-like_dom_sf"/>
</dbReference>
<dbReference type="NCBIfam" id="NF008745">
    <property type="entry name" value="PRK11778.1"/>
    <property type="match status" value="1"/>
</dbReference>
<evidence type="ECO:0000256" key="2">
    <source>
        <dbReference type="ARBA" id="ARBA00008683"/>
    </source>
</evidence>
<feature type="domain" description="Peptidase S49" evidence="11">
    <location>
        <begin position="155"/>
        <end position="298"/>
    </location>
</feature>
<evidence type="ECO:0000259" key="12">
    <source>
        <dbReference type="Pfam" id="PF08496"/>
    </source>
</evidence>
<dbReference type="GO" id="GO:0004252">
    <property type="term" value="F:serine-type endopeptidase activity"/>
    <property type="evidence" value="ECO:0007669"/>
    <property type="project" value="InterPro"/>
</dbReference>
<keyword evidence="9 10" id="KW-0472">Membrane</keyword>
<evidence type="ECO:0000256" key="4">
    <source>
        <dbReference type="ARBA" id="ARBA00022670"/>
    </source>
</evidence>
<protein>
    <submittedName>
        <fullName evidence="13">Protease</fullName>
    </submittedName>
</protein>
<dbReference type="Gene3D" id="6.20.330.10">
    <property type="match status" value="1"/>
</dbReference>
<reference evidence="13 14" key="1">
    <citation type="submission" date="2015-12" db="EMBL/GenBank/DDBJ databases">
        <authorList>
            <person name="Shamseldin A."/>
            <person name="Moawad H."/>
            <person name="Abd El-Rahim W.M."/>
            <person name="Sadowsky M.J."/>
        </authorList>
    </citation>
    <scope>NUCLEOTIDE SEQUENCE [LARGE SCALE GENOMIC DNA]</scope>
    <source>
        <strain evidence="13 14">SM2</strain>
    </source>
</reference>
<keyword evidence="6" id="KW-0378">Hydrolase</keyword>
<evidence type="ECO:0000313" key="13">
    <source>
        <dbReference type="EMBL" id="AMO68462.1"/>
    </source>
</evidence>
<feature type="transmembrane region" description="Helical" evidence="10">
    <location>
        <begin position="12"/>
        <end position="31"/>
    </location>
</feature>
<comment type="similarity">
    <text evidence="2">Belongs to the peptidase S49 family.</text>
</comment>
<evidence type="ECO:0000259" key="11">
    <source>
        <dbReference type="Pfam" id="PF01343"/>
    </source>
</evidence>
<keyword evidence="8 10" id="KW-1133">Transmembrane helix</keyword>
<evidence type="ECO:0000256" key="7">
    <source>
        <dbReference type="ARBA" id="ARBA00022825"/>
    </source>
</evidence>
<dbReference type="STRING" id="1470434.AZF00_09180"/>
<name>A0A127M5F4_9GAMM</name>
<dbReference type="PANTHER" id="PTHR42987">
    <property type="entry name" value="PEPTIDASE S49"/>
    <property type="match status" value="1"/>
</dbReference>
<dbReference type="Pfam" id="PF01343">
    <property type="entry name" value="Peptidase_S49"/>
    <property type="match status" value="1"/>
</dbReference>
<dbReference type="InterPro" id="IPR047272">
    <property type="entry name" value="S49_SppA_C"/>
</dbReference>
<dbReference type="Proteomes" id="UP000074119">
    <property type="component" value="Chromosome"/>
</dbReference>
<evidence type="ECO:0000313" key="14">
    <source>
        <dbReference type="Proteomes" id="UP000074119"/>
    </source>
</evidence>
<evidence type="ECO:0000256" key="6">
    <source>
        <dbReference type="ARBA" id="ARBA00022801"/>
    </source>
</evidence>
<dbReference type="GO" id="GO:0005886">
    <property type="term" value="C:plasma membrane"/>
    <property type="evidence" value="ECO:0007669"/>
    <property type="project" value="UniProtKB-SubCell"/>
</dbReference>
<gene>
    <name evidence="13" type="ORF">AZF00_09180</name>
</gene>
<comment type="subcellular location">
    <subcellularLocation>
        <location evidence="1">Cell membrane</location>
    </subcellularLocation>
</comment>
<dbReference type="PANTHER" id="PTHR42987:SF4">
    <property type="entry name" value="PROTEASE SOHB-RELATED"/>
    <property type="match status" value="1"/>
</dbReference>
<organism evidence="13 14">
    <name type="scientific">Zhongshania aliphaticivorans</name>
    <dbReference type="NCBI Taxonomy" id="1470434"/>
    <lineage>
        <taxon>Bacteria</taxon>
        <taxon>Pseudomonadati</taxon>
        <taxon>Pseudomonadota</taxon>
        <taxon>Gammaproteobacteria</taxon>
        <taxon>Cellvibrionales</taxon>
        <taxon>Spongiibacteraceae</taxon>
        <taxon>Zhongshania</taxon>
    </lineage>
</organism>
<evidence type="ECO:0000256" key="3">
    <source>
        <dbReference type="ARBA" id="ARBA00022475"/>
    </source>
</evidence>